<evidence type="ECO:0000256" key="3">
    <source>
        <dbReference type="ARBA" id="ARBA00022691"/>
    </source>
</evidence>
<dbReference type="InterPro" id="IPR036388">
    <property type="entry name" value="WH-like_DNA-bd_sf"/>
</dbReference>
<evidence type="ECO:0000259" key="5">
    <source>
        <dbReference type="Pfam" id="PF08100"/>
    </source>
</evidence>
<dbReference type="PANTHER" id="PTHR43712">
    <property type="entry name" value="PUTATIVE (AFU_ORTHOLOGUE AFUA_4G14580)-RELATED"/>
    <property type="match status" value="1"/>
</dbReference>
<dbReference type="PANTHER" id="PTHR43712:SF2">
    <property type="entry name" value="O-METHYLTRANSFERASE CICE"/>
    <property type="match status" value="1"/>
</dbReference>
<dbReference type="Pfam" id="PF08100">
    <property type="entry name" value="Dimerisation"/>
    <property type="match status" value="1"/>
</dbReference>
<dbReference type="GO" id="GO:0032259">
    <property type="term" value="P:methylation"/>
    <property type="evidence" value="ECO:0007669"/>
    <property type="project" value="UniProtKB-KW"/>
</dbReference>
<dbReference type="GO" id="GO:0008171">
    <property type="term" value="F:O-methyltransferase activity"/>
    <property type="evidence" value="ECO:0007669"/>
    <property type="project" value="InterPro"/>
</dbReference>
<protein>
    <submittedName>
        <fullName evidence="6">Dimerisation domain-containing protein</fullName>
    </submittedName>
</protein>
<organism evidence="6 7">
    <name type="scientific">Nitrosospira briensis</name>
    <dbReference type="NCBI Taxonomy" id="35799"/>
    <lineage>
        <taxon>Bacteria</taxon>
        <taxon>Pseudomonadati</taxon>
        <taxon>Pseudomonadota</taxon>
        <taxon>Betaproteobacteria</taxon>
        <taxon>Nitrosomonadales</taxon>
        <taxon>Nitrosomonadaceae</taxon>
        <taxon>Nitrosospira</taxon>
    </lineage>
</organism>
<name>A0A1I4Z7Q8_9PROT</name>
<dbReference type="InterPro" id="IPR036390">
    <property type="entry name" value="WH_DNA-bd_sf"/>
</dbReference>
<proteinExistence type="predicted"/>
<sequence>MANEVSTEAQQSQAPDDRKLWDVVLGIYGYPALLLAHKLGVFPLLEDGELSLSVICERLNIKARPAESILSAATALGFLSIKEGRYSLTAVAEHYLLKKNPSYFGYMWDLMIENDQVHSFKSLERAVRTDEPQVYGGTGVYRPEEVQAELVRRFTRSMYSMSIKSAFHWPEVLDLSAHRIMLDIGGSSGAHSIGAVSKWSNLQAIVFDFPLVCEIANDFIAQHGMQDRIRTYEGDMWRDEMPPADLHFYSTVYNDWPPEKCSFLTAKSFNALPSKGRIIIHGMLYNEDKSGPFAAAAFSMLMMGWTEGKSYSSTELSAMLGDAGFCDIEVRPAFGYYSIVTALKP</sequence>
<dbReference type="PROSITE" id="PS51683">
    <property type="entry name" value="SAM_OMT_II"/>
    <property type="match status" value="1"/>
</dbReference>
<dbReference type="InterPro" id="IPR016461">
    <property type="entry name" value="COMT-like"/>
</dbReference>
<dbReference type="SUPFAM" id="SSF46785">
    <property type="entry name" value="Winged helix' DNA-binding domain"/>
    <property type="match status" value="1"/>
</dbReference>
<keyword evidence="2" id="KW-0808">Transferase</keyword>
<keyword evidence="7" id="KW-1185">Reference proteome</keyword>
<dbReference type="eggNOG" id="COG2890">
    <property type="taxonomic scope" value="Bacteria"/>
</dbReference>
<dbReference type="GO" id="GO:0046983">
    <property type="term" value="F:protein dimerization activity"/>
    <property type="evidence" value="ECO:0007669"/>
    <property type="project" value="InterPro"/>
</dbReference>
<accession>A0A1I4Z7Q8</accession>
<dbReference type="InterPro" id="IPR012967">
    <property type="entry name" value="COMT_dimerisation"/>
</dbReference>
<gene>
    <name evidence="6" type="ORF">SAMN05216386_1078</name>
</gene>
<dbReference type="EMBL" id="FOVJ01000001">
    <property type="protein sequence ID" value="SFN46331.1"/>
    <property type="molecule type" value="Genomic_DNA"/>
</dbReference>
<dbReference type="AlphaFoldDB" id="A0A1I4Z7Q8"/>
<evidence type="ECO:0000256" key="1">
    <source>
        <dbReference type="ARBA" id="ARBA00022603"/>
    </source>
</evidence>
<dbReference type="RefSeq" id="WP_074795275.1">
    <property type="nucleotide sequence ID" value="NZ_FOVJ01000001.1"/>
</dbReference>
<dbReference type="PIRSF" id="PIRSF005739">
    <property type="entry name" value="O-mtase"/>
    <property type="match status" value="1"/>
</dbReference>
<evidence type="ECO:0000313" key="7">
    <source>
        <dbReference type="Proteomes" id="UP000183107"/>
    </source>
</evidence>
<dbReference type="InterPro" id="IPR001077">
    <property type="entry name" value="COMT_C"/>
</dbReference>
<dbReference type="STRING" id="1266925.GCA_000619905_01353"/>
<dbReference type="Gene3D" id="1.10.10.10">
    <property type="entry name" value="Winged helix-like DNA-binding domain superfamily/Winged helix DNA-binding domain"/>
    <property type="match status" value="1"/>
</dbReference>
<evidence type="ECO:0000259" key="4">
    <source>
        <dbReference type="Pfam" id="PF00891"/>
    </source>
</evidence>
<evidence type="ECO:0000313" key="6">
    <source>
        <dbReference type="EMBL" id="SFN46331.1"/>
    </source>
</evidence>
<reference evidence="7" key="1">
    <citation type="submission" date="2016-10" db="EMBL/GenBank/DDBJ databases">
        <authorList>
            <person name="Varghese N."/>
        </authorList>
    </citation>
    <scope>NUCLEOTIDE SEQUENCE [LARGE SCALE GENOMIC DNA]</scope>
    <source>
        <strain evidence="7">Nsp8</strain>
    </source>
</reference>
<dbReference type="Gene3D" id="3.40.50.150">
    <property type="entry name" value="Vaccinia Virus protein VP39"/>
    <property type="match status" value="1"/>
</dbReference>
<keyword evidence="1" id="KW-0489">Methyltransferase</keyword>
<dbReference type="SUPFAM" id="SSF53335">
    <property type="entry name" value="S-adenosyl-L-methionine-dependent methyltransferases"/>
    <property type="match status" value="1"/>
</dbReference>
<dbReference type="Pfam" id="PF00891">
    <property type="entry name" value="Methyltransf_2"/>
    <property type="match status" value="1"/>
</dbReference>
<evidence type="ECO:0000256" key="2">
    <source>
        <dbReference type="ARBA" id="ARBA00022679"/>
    </source>
</evidence>
<keyword evidence="3" id="KW-0949">S-adenosyl-L-methionine</keyword>
<dbReference type="OrthoDB" id="582216at2"/>
<feature type="domain" description="O-methyltransferase dimerisation" evidence="5">
    <location>
        <begin position="21"/>
        <end position="96"/>
    </location>
</feature>
<dbReference type="Proteomes" id="UP000183107">
    <property type="component" value="Unassembled WGS sequence"/>
</dbReference>
<dbReference type="InterPro" id="IPR029063">
    <property type="entry name" value="SAM-dependent_MTases_sf"/>
</dbReference>
<feature type="domain" description="O-methyltransferase C-terminal" evidence="4">
    <location>
        <begin position="120"/>
        <end position="325"/>
    </location>
</feature>